<evidence type="ECO:0000313" key="1">
    <source>
        <dbReference type="EMBL" id="CAK5282868.1"/>
    </source>
</evidence>
<dbReference type="AlphaFoldDB" id="A0AAD2HVF1"/>
<comment type="caution">
    <text evidence="1">The sequence shown here is derived from an EMBL/GenBank/DDBJ whole genome shotgun (WGS) entry which is preliminary data.</text>
</comment>
<protein>
    <submittedName>
        <fullName evidence="1">Uncharacterized protein</fullName>
    </submittedName>
</protein>
<proteinExistence type="predicted"/>
<dbReference type="Proteomes" id="UP001295794">
    <property type="component" value="Unassembled WGS sequence"/>
</dbReference>
<gene>
    <name evidence="1" type="ORF">MYCIT1_LOCUS34974</name>
</gene>
<name>A0AAD2HVF1_9AGAR</name>
<sequence>MMLRDHDARRCNSTFPRAWTGAFVLGQICETDHQGWRSSRHPFAACPFPGRSKKAGTHHPEPETYGVGGVLRHMCHAISYGVDHLGAFHRPSRHLSSNSEPGQACSLLPSGNAVPSQLLFYQSPWKKGWNATIRLTSCSKEPSRIRTLNSFSLNCPGQVRGSGRLIESSECHECSACLHDS</sequence>
<evidence type="ECO:0000313" key="2">
    <source>
        <dbReference type="Proteomes" id="UP001295794"/>
    </source>
</evidence>
<keyword evidence="2" id="KW-1185">Reference proteome</keyword>
<accession>A0AAD2HVF1</accession>
<organism evidence="1 2">
    <name type="scientific">Mycena citricolor</name>
    <dbReference type="NCBI Taxonomy" id="2018698"/>
    <lineage>
        <taxon>Eukaryota</taxon>
        <taxon>Fungi</taxon>
        <taxon>Dikarya</taxon>
        <taxon>Basidiomycota</taxon>
        <taxon>Agaricomycotina</taxon>
        <taxon>Agaricomycetes</taxon>
        <taxon>Agaricomycetidae</taxon>
        <taxon>Agaricales</taxon>
        <taxon>Marasmiineae</taxon>
        <taxon>Mycenaceae</taxon>
        <taxon>Mycena</taxon>
    </lineage>
</organism>
<dbReference type="EMBL" id="CAVNYO010000463">
    <property type="protein sequence ID" value="CAK5282868.1"/>
    <property type="molecule type" value="Genomic_DNA"/>
</dbReference>
<reference evidence="1" key="1">
    <citation type="submission" date="2023-11" db="EMBL/GenBank/DDBJ databases">
        <authorList>
            <person name="De Vega J J."/>
            <person name="De Vega J J."/>
        </authorList>
    </citation>
    <scope>NUCLEOTIDE SEQUENCE</scope>
</reference>